<dbReference type="RefSeq" id="WP_010946235.1">
    <property type="nucleotide sequence ID" value="NZ_CP013742.1"/>
</dbReference>
<dbReference type="CDD" id="cd10548">
    <property type="entry name" value="cupin_CDO"/>
    <property type="match status" value="1"/>
</dbReference>
<sequence length="191" mass="21930">MEYLTPKGLIPFITELKALNILQQDDNTNIALVSEILARWVVDKDWLEKKFYYVNPEVGFNSWLIHEEKDHTLAVNIVAWQSGREITPHDHQTWGVVGSIIGVEKNYFWKRMDDGSKPGYAEIIREKMAVIRPAGGVIGFLPNDIHSVMNESDDVAISLHVYGKNLNYTGRHQYDPVNNLMQPFIVNYRAC</sequence>
<gene>
    <name evidence="1" type="ORF">JBJ86_08510</name>
</gene>
<evidence type="ECO:0000313" key="2">
    <source>
        <dbReference type="Proteomes" id="UP000866496"/>
    </source>
</evidence>
<evidence type="ECO:0000313" key="1">
    <source>
        <dbReference type="EMBL" id="HAU1880279.1"/>
    </source>
</evidence>
<dbReference type="AlphaFoldDB" id="A0AAN5PGS6"/>
<dbReference type="EMBL" id="DACWHX010000009">
    <property type="protein sequence ID" value="HAU1880279.1"/>
    <property type="molecule type" value="Genomic_DNA"/>
</dbReference>
<dbReference type="GeneID" id="57034487"/>
<dbReference type="SUPFAM" id="SSF51182">
    <property type="entry name" value="RmlC-like cupins"/>
    <property type="match status" value="1"/>
</dbReference>
<reference evidence="1" key="2">
    <citation type="submission" date="2019-10" db="EMBL/GenBank/DDBJ databases">
        <authorList>
            <consortium name="NCBI Pathogen Detection Project"/>
        </authorList>
    </citation>
    <scope>NUCLEOTIDE SEQUENCE</scope>
    <source>
        <strain evidence="1">AZ00058701</strain>
    </source>
</reference>
<dbReference type="InterPro" id="IPR011051">
    <property type="entry name" value="RmlC_Cupin_sf"/>
</dbReference>
<dbReference type="InterPro" id="IPR014710">
    <property type="entry name" value="RmlC-like_jellyroll"/>
</dbReference>
<protein>
    <submittedName>
        <fullName evidence="1">Cupin</fullName>
    </submittedName>
</protein>
<name>A0AAN5PGS6_LEGPN</name>
<comment type="caution">
    <text evidence="1">The sequence shown here is derived from an EMBL/GenBank/DDBJ whole genome shotgun (WGS) entry which is preliminary data.</text>
</comment>
<dbReference type="Gene3D" id="2.60.120.10">
    <property type="entry name" value="Jelly Rolls"/>
    <property type="match status" value="1"/>
</dbReference>
<dbReference type="Proteomes" id="UP000866496">
    <property type="component" value="Unassembled WGS sequence"/>
</dbReference>
<reference evidence="1" key="1">
    <citation type="journal article" date="2018" name="Genome Biol.">
        <title>SKESA: strategic k-mer extension for scrupulous assemblies.</title>
        <authorList>
            <person name="Souvorov A."/>
            <person name="Agarwala R."/>
            <person name="Lipman D.J."/>
        </authorList>
    </citation>
    <scope>NUCLEOTIDE SEQUENCE</scope>
    <source>
        <strain evidence="1">AZ00058701</strain>
    </source>
</reference>
<accession>A0AAN5PGS6</accession>
<organism evidence="1 2">
    <name type="scientific">Legionella pneumophila</name>
    <dbReference type="NCBI Taxonomy" id="446"/>
    <lineage>
        <taxon>Bacteria</taxon>
        <taxon>Pseudomonadati</taxon>
        <taxon>Pseudomonadota</taxon>
        <taxon>Gammaproteobacteria</taxon>
        <taxon>Legionellales</taxon>
        <taxon>Legionellaceae</taxon>
        <taxon>Legionella</taxon>
    </lineage>
</organism>
<proteinExistence type="predicted"/>